<dbReference type="InterPro" id="IPR000305">
    <property type="entry name" value="GIY-YIG_endonuc"/>
</dbReference>
<feature type="domain" description="GIY-YIG" evidence="1">
    <location>
        <begin position="32"/>
        <end position="69"/>
    </location>
</feature>
<dbReference type="EMBL" id="FNDQ01000017">
    <property type="protein sequence ID" value="SDH82343.1"/>
    <property type="molecule type" value="Genomic_DNA"/>
</dbReference>
<dbReference type="Gene3D" id="3.40.1440.10">
    <property type="entry name" value="GIY-YIG endonuclease"/>
    <property type="match status" value="1"/>
</dbReference>
<dbReference type="InterPro" id="IPR035901">
    <property type="entry name" value="GIY-YIG_endonuc_sf"/>
</dbReference>
<evidence type="ECO:0000313" key="2">
    <source>
        <dbReference type="EMBL" id="SDH82343.1"/>
    </source>
</evidence>
<sequence length="83" mass="9875">MEDKFQLVKRDFNDTVITEIELISPKFLSWPLVYLLSDNKSKSAYIGETTEVQKRMRAHLKHSEKKWNQFILSQVIILISRLH</sequence>
<dbReference type="Proteomes" id="UP000243588">
    <property type="component" value="Unassembled WGS sequence"/>
</dbReference>
<organism evidence="2 3">
    <name type="scientific">Myroides phaeus</name>
    <dbReference type="NCBI Taxonomy" id="702745"/>
    <lineage>
        <taxon>Bacteria</taxon>
        <taxon>Pseudomonadati</taxon>
        <taxon>Bacteroidota</taxon>
        <taxon>Flavobacteriia</taxon>
        <taxon>Flavobacteriales</taxon>
        <taxon>Flavobacteriaceae</taxon>
        <taxon>Myroides</taxon>
    </lineage>
</organism>
<evidence type="ECO:0000313" key="3">
    <source>
        <dbReference type="Proteomes" id="UP000243588"/>
    </source>
</evidence>
<gene>
    <name evidence="2" type="ORF">SAMN05421818_11727</name>
</gene>
<dbReference type="RefSeq" id="WP_218127658.1">
    <property type="nucleotide sequence ID" value="NZ_FNDQ01000017.1"/>
</dbReference>
<evidence type="ECO:0000259" key="1">
    <source>
        <dbReference type="Pfam" id="PF01541"/>
    </source>
</evidence>
<protein>
    <submittedName>
        <fullName evidence="2">GIY-YIG catalytic domain-containing protein</fullName>
    </submittedName>
</protein>
<accession>A0A1G8FJK2</accession>
<dbReference type="SUPFAM" id="SSF82771">
    <property type="entry name" value="GIY-YIG endonuclease"/>
    <property type="match status" value="1"/>
</dbReference>
<keyword evidence="3" id="KW-1185">Reference proteome</keyword>
<dbReference type="STRING" id="702745.SAMN05421818_11727"/>
<reference evidence="3" key="1">
    <citation type="submission" date="2016-10" db="EMBL/GenBank/DDBJ databases">
        <authorList>
            <person name="Varghese N."/>
            <person name="Submissions S."/>
        </authorList>
    </citation>
    <scope>NUCLEOTIDE SEQUENCE [LARGE SCALE GENOMIC DNA]</scope>
    <source>
        <strain evidence="3">DSM 23313</strain>
    </source>
</reference>
<proteinExistence type="predicted"/>
<dbReference type="Pfam" id="PF01541">
    <property type="entry name" value="GIY-YIG"/>
    <property type="match status" value="1"/>
</dbReference>
<dbReference type="AlphaFoldDB" id="A0A1G8FJK2"/>
<name>A0A1G8FJK2_9FLAO</name>